<dbReference type="PANTHER" id="PTHR35526">
    <property type="entry name" value="ANTI-SIGMA-F FACTOR RSBW-RELATED"/>
    <property type="match status" value="1"/>
</dbReference>
<evidence type="ECO:0000256" key="1">
    <source>
        <dbReference type="ARBA" id="ARBA00022527"/>
    </source>
</evidence>
<gene>
    <name evidence="3" type="ORF">GCM10011579_013340</name>
</gene>
<keyword evidence="4" id="KW-1185">Reference proteome</keyword>
<dbReference type="SUPFAM" id="SSF55874">
    <property type="entry name" value="ATPase domain of HSP90 chaperone/DNA topoisomerase II/histidine kinase"/>
    <property type="match status" value="1"/>
</dbReference>
<dbReference type="EMBL" id="BMMM01000002">
    <property type="protein sequence ID" value="GGN54353.1"/>
    <property type="molecule type" value="Genomic_DNA"/>
</dbReference>
<organism evidence="3 4">
    <name type="scientific">Streptomyces albiflavescens</name>
    <dbReference type="NCBI Taxonomy" id="1623582"/>
    <lineage>
        <taxon>Bacteria</taxon>
        <taxon>Bacillati</taxon>
        <taxon>Actinomycetota</taxon>
        <taxon>Actinomycetes</taxon>
        <taxon>Kitasatosporales</taxon>
        <taxon>Streptomycetaceae</taxon>
        <taxon>Streptomyces</taxon>
    </lineage>
</organism>
<keyword evidence="3" id="KW-0067">ATP-binding</keyword>
<feature type="domain" description="Histidine kinase/HSP90-like ATPase" evidence="2">
    <location>
        <begin position="4"/>
        <end position="116"/>
    </location>
</feature>
<evidence type="ECO:0000313" key="4">
    <source>
        <dbReference type="Proteomes" id="UP000600365"/>
    </source>
</evidence>
<dbReference type="CDD" id="cd16936">
    <property type="entry name" value="HATPase_RsbW-like"/>
    <property type="match status" value="1"/>
</dbReference>
<name>A0A917XUN7_9ACTN</name>
<dbReference type="PANTHER" id="PTHR35526:SF3">
    <property type="entry name" value="ANTI-SIGMA-F FACTOR RSBW"/>
    <property type="match status" value="1"/>
</dbReference>
<sequence length="119" mass="13020">MPLAENASEARRGARLVLACWAVPDDAAETVALIVSELATNAIRHAHVPRRCFEVALTRDGEKAIEIEVSDASSRHPVVKSFDPEATSGRGLLLVEALSDAWEVRDREFGKTLWARVLS</sequence>
<dbReference type="InterPro" id="IPR003594">
    <property type="entry name" value="HATPase_dom"/>
</dbReference>
<dbReference type="Gene3D" id="3.30.565.10">
    <property type="entry name" value="Histidine kinase-like ATPase, C-terminal domain"/>
    <property type="match status" value="1"/>
</dbReference>
<evidence type="ECO:0000313" key="3">
    <source>
        <dbReference type="EMBL" id="GGN54353.1"/>
    </source>
</evidence>
<dbReference type="InterPro" id="IPR036890">
    <property type="entry name" value="HATPase_C_sf"/>
</dbReference>
<dbReference type="Proteomes" id="UP000600365">
    <property type="component" value="Unassembled WGS sequence"/>
</dbReference>
<accession>A0A917XUN7</accession>
<dbReference type="AlphaFoldDB" id="A0A917XUN7"/>
<dbReference type="GO" id="GO:0005524">
    <property type="term" value="F:ATP binding"/>
    <property type="evidence" value="ECO:0007669"/>
    <property type="project" value="UniProtKB-KW"/>
</dbReference>
<keyword evidence="1" id="KW-0418">Kinase</keyword>
<dbReference type="Pfam" id="PF13581">
    <property type="entry name" value="HATPase_c_2"/>
    <property type="match status" value="1"/>
</dbReference>
<protein>
    <submittedName>
        <fullName evidence="3">ATP-binding protein</fullName>
    </submittedName>
</protein>
<dbReference type="InterPro" id="IPR050267">
    <property type="entry name" value="Anti-sigma-factor_SerPK"/>
</dbReference>
<proteinExistence type="predicted"/>
<keyword evidence="1" id="KW-0723">Serine/threonine-protein kinase</keyword>
<keyword evidence="1" id="KW-0808">Transferase</keyword>
<reference evidence="3 4" key="1">
    <citation type="journal article" date="2014" name="Int. J. Syst. Evol. Microbiol.">
        <title>Complete genome sequence of Corynebacterium casei LMG S-19264T (=DSM 44701T), isolated from a smear-ripened cheese.</title>
        <authorList>
            <consortium name="US DOE Joint Genome Institute (JGI-PGF)"/>
            <person name="Walter F."/>
            <person name="Albersmeier A."/>
            <person name="Kalinowski J."/>
            <person name="Ruckert C."/>
        </authorList>
    </citation>
    <scope>NUCLEOTIDE SEQUENCE [LARGE SCALE GENOMIC DNA]</scope>
    <source>
        <strain evidence="3 4">CGMCC 4.7111</strain>
    </source>
</reference>
<evidence type="ECO:0000259" key="2">
    <source>
        <dbReference type="Pfam" id="PF13581"/>
    </source>
</evidence>
<dbReference type="GO" id="GO:0004674">
    <property type="term" value="F:protein serine/threonine kinase activity"/>
    <property type="evidence" value="ECO:0007669"/>
    <property type="project" value="UniProtKB-KW"/>
</dbReference>
<comment type="caution">
    <text evidence="3">The sequence shown here is derived from an EMBL/GenBank/DDBJ whole genome shotgun (WGS) entry which is preliminary data.</text>
</comment>
<keyword evidence="3" id="KW-0547">Nucleotide-binding</keyword>